<dbReference type="PROSITE" id="PS51352">
    <property type="entry name" value="THIOREDOXIN_2"/>
    <property type="match status" value="1"/>
</dbReference>
<sequence>MMMMMEAEVVIVVVLVASKGPGSGFSAKNSFVEPEGPSSCDDFTRHLLDLYANINGEVAQGCARPFEVVHVLLCKRVQDALDLDEIFRSHMAELPWLAVPSDDYERKMKLTRRYRVKAGVPMLILLEGAGGMVLTREGVERTLADPNGLNFPWKPPHPQLTLEDGPLLSCRRSDSNKSKLYKELRYCYKGIYFSAYWCPPCRSFTPQLIETYQRIRERGQNFEIIFVSIDRSDESYKNYANMMPWFTIPFVEKERRQKLIKAFDIQAIPTVVIVDPDDNIITFDGRIEVLEDPEGFNFPWGSRLVNILTEKYATSLHDAPAIILFVEGEDSDIQFGESVLLPAVEIYRRDRPAYDPNYDDPDDTLQFYIALDSQTTEILREFVGLDDAVPLLTVIDIPRGIYAVMEDGVEITVDSVQQFVDDYKNDKLPTKKIAAVHKTVKSD</sequence>
<dbReference type="RefSeq" id="XP_011506608.1">
    <property type="nucleotide sequence ID" value="XM_011508306.1"/>
</dbReference>
<dbReference type="GO" id="GO:0031397">
    <property type="term" value="P:negative regulation of protein ubiquitination"/>
    <property type="evidence" value="ECO:0007669"/>
    <property type="project" value="TreeGrafter"/>
</dbReference>
<evidence type="ECO:0000259" key="1">
    <source>
        <dbReference type="PROSITE" id="PS51352"/>
    </source>
</evidence>
<organism evidence="2 3">
    <name type="scientific">Ceratosolen solmsi marchali</name>
    <dbReference type="NCBI Taxonomy" id="326594"/>
    <lineage>
        <taxon>Eukaryota</taxon>
        <taxon>Metazoa</taxon>
        <taxon>Ecdysozoa</taxon>
        <taxon>Arthropoda</taxon>
        <taxon>Hexapoda</taxon>
        <taxon>Insecta</taxon>
        <taxon>Pterygota</taxon>
        <taxon>Neoptera</taxon>
        <taxon>Endopterygota</taxon>
        <taxon>Hymenoptera</taxon>
        <taxon>Apocrita</taxon>
        <taxon>Proctotrupomorpha</taxon>
        <taxon>Chalcidoidea</taxon>
        <taxon>Agaonidae</taxon>
        <taxon>Agaoninae</taxon>
        <taxon>Ceratosolen</taxon>
    </lineage>
</organism>
<dbReference type="GeneID" id="105369065"/>
<dbReference type="KEGG" id="csol:105369065"/>
<feature type="domain" description="Thioredoxin" evidence="1">
    <location>
        <begin position="149"/>
        <end position="310"/>
    </location>
</feature>
<dbReference type="InterPro" id="IPR012336">
    <property type="entry name" value="Thioredoxin-like_fold"/>
</dbReference>
<name>A0AAJ6YY82_9HYME</name>
<reference evidence="3" key="1">
    <citation type="submission" date="2025-08" db="UniProtKB">
        <authorList>
            <consortium name="RefSeq"/>
        </authorList>
    </citation>
    <scope>IDENTIFICATION</scope>
</reference>
<dbReference type="Gene3D" id="3.40.30.10">
    <property type="entry name" value="Glutaredoxin"/>
    <property type="match status" value="3"/>
</dbReference>
<dbReference type="InterPro" id="IPR036249">
    <property type="entry name" value="Thioredoxin-like_sf"/>
</dbReference>
<dbReference type="SUPFAM" id="SSF52833">
    <property type="entry name" value="Thioredoxin-like"/>
    <property type="match status" value="1"/>
</dbReference>
<dbReference type="Proteomes" id="UP000695007">
    <property type="component" value="Unplaced"/>
</dbReference>
<dbReference type="GO" id="GO:0030178">
    <property type="term" value="P:negative regulation of Wnt signaling pathway"/>
    <property type="evidence" value="ECO:0007669"/>
    <property type="project" value="TreeGrafter"/>
</dbReference>
<evidence type="ECO:0000313" key="3">
    <source>
        <dbReference type="RefSeq" id="XP_011506608.1"/>
    </source>
</evidence>
<dbReference type="GO" id="GO:0004791">
    <property type="term" value="F:thioredoxin-disulfide reductase (NADPH) activity"/>
    <property type="evidence" value="ECO:0007669"/>
    <property type="project" value="TreeGrafter"/>
</dbReference>
<evidence type="ECO:0000313" key="2">
    <source>
        <dbReference type="Proteomes" id="UP000695007"/>
    </source>
</evidence>
<proteinExistence type="predicted"/>
<accession>A0AAJ6YY82</accession>
<keyword evidence="2" id="KW-1185">Reference proteome</keyword>
<dbReference type="InterPro" id="IPR013766">
    <property type="entry name" value="Thioredoxin_domain"/>
</dbReference>
<dbReference type="AlphaFoldDB" id="A0AAJ6YY82"/>
<dbReference type="PANTHER" id="PTHR46472:SF1">
    <property type="entry name" value="NUCLEOREDOXIN"/>
    <property type="match status" value="1"/>
</dbReference>
<dbReference type="GO" id="GO:0005634">
    <property type="term" value="C:nucleus"/>
    <property type="evidence" value="ECO:0007669"/>
    <property type="project" value="TreeGrafter"/>
</dbReference>
<protein>
    <submittedName>
        <fullName evidence="3">Nucleoredoxin-like</fullName>
    </submittedName>
</protein>
<gene>
    <name evidence="3" type="primary">LOC105369065</name>
</gene>
<dbReference type="Pfam" id="PF13905">
    <property type="entry name" value="Thioredoxin_8"/>
    <property type="match status" value="2"/>
</dbReference>
<dbReference type="PANTHER" id="PTHR46472">
    <property type="entry name" value="NUCLEOREDOXIN"/>
    <property type="match status" value="1"/>
</dbReference>